<organism evidence="10 11">
    <name type="scientific">Cyanobium usitatum str. Tous</name>
    <dbReference type="NCBI Taxonomy" id="2116684"/>
    <lineage>
        <taxon>Bacteria</taxon>
        <taxon>Bacillati</taxon>
        <taxon>Cyanobacteriota</taxon>
        <taxon>Cyanophyceae</taxon>
        <taxon>Synechococcales</taxon>
        <taxon>Prochlorococcaceae</taxon>
        <taxon>Cyanobium</taxon>
    </lineage>
</organism>
<sequence length="221" mass="22895">MSSCSNALVICGTDTDVGKTVVSALVVQGLGATYWKPVQSGLEGGGDSGRLQALLQLPAERLLPEAYRLQTPVSPHWAAELEGITIDPARLALPAVAGALVVETAGGLLVPLRRDWLQIDQLAAWGLPVLLVARSGLGTLNHTLLSVEALRQRSIPLLGLVLNGPLHPDNPATLAALAQAPVLAQLPPLEPLTASGLAAQWQAQDLGRTLTAAMGAAPNPH</sequence>
<dbReference type="GO" id="GO:0004141">
    <property type="term" value="F:dethiobiotin synthase activity"/>
    <property type="evidence" value="ECO:0007669"/>
    <property type="project" value="UniProtKB-UniRule"/>
</dbReference>
<comment type="caution">
    <text evidence="10">The sequence shown here is derived from an EMBL/GenBank/DDBJ whole genome shotgun (WGS) entry which is preliminary data.</text>
</comment>
<dbReference type="Gene3D" id="3.40.50.300">
    <property type="entry name" value="P-loop containing nucleotide triphosphate hydrolases"/>
    <property type="match status" value="1"/>
</dbReference>
<feature type="active site" evidence="9">
    <location>
        <position position="36"/>
    </location>
</feature>
<dbReference type="InterPro" id="IPR004472">
    <property type="entry name" value="DTB_synth_BioD"/>
</dbReference>
<name>A0A2P7MYL5_9CYAN</name>
<feature type="binding site" evidence="9">
    <location>
        <position position="20"/>
    </location>
    <ligand>
        <name>Mg(2+)</name>
        <dbReference type="ChEBI" id="CHEBI:18420"/>
    </ligand>
</feature>
<dbReference type="RefSeq" id="WP_106502353.1">
    <property type="nucleotide sequence ID" value="NZ_PXXO01000004.1"/>
</dbReference>
<evidence type="ECO:0000256" key="1">
    <source>
        <dbReference type="ARBA" id="ARBA00022490"/>
    </source>
</evidence>
<keyword evidence="2 9" id="KW-0436">Ligase</keyword>
<dbReference type="SUPFAM" id="SSF52540">
    <property type="entry name" value="P-loop containing nucleoside triphosphate hydrolases"/>
    <property type="match status" value="1"/>
</dbReference>
<comment type="subunit">
    <text evidence="9">Homodimer.</text>
</comment>
<evidence type="ECO:0000256" key="2">
    <source>
        <dbReference type="ARBA" id="ARBA00022598"/>
    </source>
</evidence>
<evidence type="ECO:0000256" key="8">
    <source>
        <dbReference type="ARBA" id="ARBA00047386"/>
    </source>
</evidence>
<evidence type="ECO:0000313" key="10">
    <source>
        <dbReference type="EMBL" id="PSJ06318.1"/>
    </source>
</evidence>
<dbReference type="PANTHER" id="PTHR43210">
    <property type="entry name" value="DETHIOBIOTIN SYNTHETASE"/>
    <property type="match status" value="1"/>
</dbReference>
<comment type="function">
    <text evidence="9">Catalyzes a mechanistically unusual reaction, the ATP-dependent insertion of CO2 between the N7 and N8 nitrogen atoms of 7,8-diaminopelargonic acid (DAPA, also called 7,8-diammoniononanoate) to form a ureido ring.</text>
</comment>
<comment type="catalytic activity">
    <reaction evidence="9">
        <text>(7R,8S)-7,8-diammoniononanoate + CO2 + ATP = (4R,5S)-dethiobiotin + ADP + phosphate + 3 H(+)</text>
        <dbReference type="Rhea" id="RHEA:15805"/>
        <dbReference type="ChEBI" id="CHEBI:15378"/>
        <dbReference type="ChEBI" id="CHEBI:16526"/>
        <dbReference type="ChEBI" id="CHEBI:30616"/>
        <dbReference type="ChEBI" id="CHEBI:43474"/>
        <dbReference type="ChEBI" id="CHEBI:149469"/>
        <dbReference type="ChEBI" id="CHEBI:149473"/>
        <dbReference type="ChEBI" id="CHEBI:456216"/>
        <dbReference type="EC" id="6.3.3.3"/>
    </reaction>
</comment>
<dbReference type="NCBIfam" id="TIGR00347">
    <property type="entry name" value="bioD"/>
    <property type="match status" value="1"/>
</dbReference>
<keyword evidence="3 9" id="KW-0479">Metal-binding</keyword>
<comment type="caution">
    <text evidence="9">Lacks conserved residue(s) required for the propagation of feature annotation.</text>
</comment>
<reference evidence="10 11" key="1">
    <citation type="journal article" date="2018" name="Environ. Microbiol.">
        <title>Ecological and genomic features of two widespread freshwater picocyanobacteria.</title>
        <authorList>
            <person name="Cabello-Yeves P.J."/>
            <person name="Picazo A."/>
            <person name="Camacho A."/>
            <person name="Callieri C."/>
            <person name="Rosselli R."/>
            <person name="Roda-Garcia J.J."/>
            <person name="Coutinho F.H."/>
            <person name="Rodriguez-Valera F."/>
        </authorList>
    </citation>
    <scope>NUCLEOTIDE SEQUENCE [LARGE SCALE GENOMIC DNA]</scope>
    <source>
        <strain evidence="10 11">Tous</strain>
    </source>
</reference>
<feature type="binding site" evidence="9">
    <location>
        <begin position="16"/>
        <end position="21"/>
    </location>
    <ligand>
        <name>ATP</name>
        <dbReference type="ChEBI" id="CHEBI:30616"/>
    </ligand>
</feature>
<keyword evidence="1 9" id="KW-0963">Cytoplasm</keyword>
<evidence type="ECO:0000256" key="7">
    <source>
        <dbReference type="ARBA" id="ARBA00022842"/>
    </source>
</evidence>
<keyword evidence="7 9" id="KW-0460">Magnesium</keyword>
<comment type="catalytic activity">
    <reaction evidence="8">
        <text>(7R,8S)-8-amino-7-(carboxyamino)nonanoate + ATP = (4R,5S)-dethiobiotin + ADP + phosphate + H(+)</text>
        <dbReference type="Rhea" id="RHEA:63684"/>
        <dbReference type="ChEBI" id="CHEBI:15378"/>
        <dbReference type="ChEBI" id="CHEBI:30616"/>
        <dbReference type="ChEBI" id="CHEBI:43474"/>
        <dbReference type="ChEBI" id="CHEBI:149470"/>
        <dbReference type="ChEBI" id="CHEBI:149473"/>
        <dbReference type="ChEBI" id="CHEBI:456216"/>
    </reaction>
</comment>
<dbReference type="Pfam" id="PF13500">
    <property type="entry name" value="AAA_26"/>
    <property type="match status" value="1"/>
</dbReference>
<dbReference type="OrthoDB" id="9802097at2"/>
<comment type="pathway">
    <text evidence="9">Cofactor biosynthesis; biotin biosynthesis; biotin from 7,8-diaminononanoate: step 1/2.</text>
</comment>
<evidence type="ECO:0000256" key="6">
    <source>
        <dbReference type="ARBA" id="ARBA00022840"/>
    </source>
</evidence>
<keyword evidence="4 9" id="KW-0547">Nucleotide-binding</keyword>
<evidence type="ECO:0000256" key="5">
    <source>
        <dbReference type="ARBA" id="ARBA00022756"/>
    </source>
</evidence>
<dbReference type="PIRSF" id="PIRSF006755">
    <property type="entry name" value="DTB_synth"/>
    <property type="match status" value="1"/>
</dbReference>
<dbReference type="AlphaFoldDB" id="A0A2P7MYL5"/>
<evidence type="ECO:0000256" key="3">
    <source>
        <dbReference type="ARBA" id="ARBA00022723"/>
    </source>
</evidence>
<feature type="binding site" evidence="9">
    <location>
        <position position="40"/>
    </location>
    <ligand>
        <name>substrate</name>
    </ligand>
</feature>
<dbReference type="EMBL" id="PXXO01000004">
    <property type="protein sequence ID" value="PSJ06318.1"/>
    <property type="molecule type" value="Genomic_DNA"/>
</dbReference>
<proteinExistence type="inferred from homology"/>
<dbReference type="HAMAP" id="MF_00336">
    <property type="entry name" value="BioD"/>
    <property type="match status" value="1"/>
</dbReference>
<feature type="binding site" evidence="9">
    <location>
        <position position="103"/>
    </location>
    <ligand>
        <name>Mg(2+)</name>
        <dbReference type="ChEBI" id="CHEBI:18420"/>
    </ligand>
</feature>
<dbReference type="UniPathway" id="UPA00078">
    <property type="reaction ID" value="UER00161"/>
</dbReference>
<dbReference type="CDD" id="cd03109">
    <property type="entry name" value="DTBS"/>
    <property type="match status" value="1"/>
</dbReference>
<dbReference type="GO" id="GO:0000287">
    <property type="term" value="F:magnesium ion binding"/>
    <property type="evidence" value="ECO:0007669"/>
    <property type="project" value="UniProtKB-UniRule"/>
</dbReference>
<evidence type="ECO:0000313" key="11">
    <source>
        <dbReference type="Proteomes" id="UP000243002"/>
    </source>
</evidence>
<dbReference type="Proteomes" id="UP000243002">
    <property type="component" value="Unassembled WGS sequence"/>
</dbReference>
<keyword evidence="5 9" id="KW-0093">Biotin biosynthesis</keyword>
<gene>
    <name evidence="9 10" type="primary">bioD</name>
    <name evidence="10" type="ORF">C7K55_05200</name>
</gene>
<keyword evidence="11" id="KW-1185">Reference proteome</keyword>
<feature type="binding site" evidence="9">
    <location>
        <begin position="103"/>
        <end position="106"/>
    </location>
    <ligand>
        <name>ATP</name>
        <dbReference type="ChEBI" id="CHEBI:30616"/>
    </ligand>
</feature>
<dbReference type="GO" id="GO:0005829">
    <property type="term" value="C:cytosol"/>
    <property type="evidence" value="ECO:0007669"/>
    <property type="project" value="TreeGrafter"/>
</dbReference>
<comment type="similarity">
    <text evidence="9">Belongs to the dethiobiotin synthetase family.</text>
</comment>
<protein>
    <recommendedName>
        <fullName evidence="9">ATP-dependent dethiobiotin synthetase BioD</fullName>
        <ecNumber evidence="9">6.3.3.3</ecNumber>
    </recommendedName>
    <alternativeName>
        <fullName evidence="9">DTB synthetase</fullName>
        <shortName evidence="9">DTBS</shortName>
    </alternativeName>
    <alternativeName>
        <fullName evidence="9">Dethiobiotin synthase</fullName>
    </alternativeName>
</protein>
<dbReference type="GO" id="GO:0009102">
    <property type="term" value="P:biotin biosynthetic process"/>
    <property type="evidence" value="ECO:0007669"/>
    <property type="project" value="UniProtKB-UniRule"/>
</dbReference>
<dbReference type="InterPro" id="IPR027417">
    <property type="entry name" value="P-loop_NTPase"/>
</dbReference>
<comment type="subcellular location">
    <subcellularLocation>
        <location evidence="9">Cytoplasm</location>
    </subcellularLocation>
</comment>
<evidence type="ECO:0000256" key="4">
    <source>
        <dbReference type="ARBA" id="ARBA00022741"/>
    </source>
</evidence>
<dbReference type="PANTHER" id="PTHR43210:SF2">
    <property type="entry name" value="ATP-DEPENDENT DETHIOBIOTIN SYNTHETASE BIOD 2"/>
    <property type="match status" value="1"/>
</dbReference>
<comment type="cofactor">
    <cofactor evidence="9">
        <name>Mg(2+)</name>
        <dbReference type="ChEBI" id="CHEBI:18420"/>
    </cofactor>
</comment>
<accession>A0A2P7MYL5</accession>
<feature type="binding site" evidence="9">
    <location>
        <position position="47"/>
    </location>
    <ligand>
        <name>Mg(2+)</name>
        <dbReference type="ChEBI" id="CHEBI:18420"/>
    </ligand>
</feature>
<dbReference type="GO" id="GO:0005524">
    <property type="term" value="F:ATP binding"/>
    <property type="evidence" value="ECO:0007669"/>
    <property type="project" value="UniProtKB-UniRule"/>
</dbReference>
<feature type="binding site" evidence="9">
    <location>
        <position position="47"/>
    </location>
    <ligand>
        <name>ATP</name>
        <dbReference type="ChEBI" id="CHEBI:30616"/>
    </ligand>
</feature>
<dbReference type="EC" id="6.3.3.3" evidence="9"/>
<keyword evidence="6 9" id="KW-0067">ATP-binding</keyword>
<evidence type="ECO:0000256" key="9">
    <source>
        <dbReference type="HAMAP-Rule" id="MF_00336"/>
    </source>
</evidence>